<organism evidence="6 7">
    <name type="scientific">Cavenderia fasciculata</name>
    <name type="common">Slime mold</name>
    <name type="synonym">Dictyostelium fasciculatum</name>
    <dbReference type="NCBI Taxonomy" id="261658"/>
    <lineage>
        <taxon>Eukaryota</taxon>
        <taxon>Amoebozoa</taxon>
        <taxon>Evosea</taxon>
        <taxon>Eumycetozoa</taxon>
        <taxon>Dictyostelia</taxon>
        <taxon>Acytosteliales</taxon>
        <taxon>Cavenderiaceae</taxon>
        <taxon>Cavenderia</taxon>
    </lineage>
</organism>
<dbReference type="Pfam" id="PF22933">
    <property type="entry name" value="ComC_SSD"/>
    <property type="match status" value="1"/>
</dbReference>
<gene>
    <name evidence="6" type="ORF">DFA_09627</name>
</gene>
<keyword evidence="7" id="KW-1185">Reference proteome</keyword>
<dbReference type="PANTHER" id="PTHR24032:SF16">
    <property type="entry name" value="EGF-LIKE DOMAIN-CONTAINING PROTEIN"/>
    <property type="match status" value="1"/>
</dbReference>
<keyword evidence="2" id="KW-0245">EGF-like domain</keyword>
<evidence type="ECO:0000313" key="7">
    <source>
        <dbReference type="Proteomes" id="UP000007797"/>
    </source>
</evidence>
<sequence length="838" mass="91822">MSIYRYIDLTGSPLTLNINSTMIQNIGFSDMLGTVNLVIDSPPSLINSLALVGLTTTVTPSLDQFTGLESLILKNGQMQGEIPWHIFDNKLLFSLDIANNIGINGTVPQSYCPNKILMENTAITSAPDCLWCYKRNSNNFKTTLQTPVGLTCNIVFETTDLITIDNVAIVRGQPIGYGGSFVGGPNVFYSLEMIEYNTFLFTLVSTIYGVKTTFDMKTDSDYPEYSYSFTYLETMFSMVEDSLLYLTYSVMINDTIPCSILSIVGTIITCTPITPVSLGQQLNIYNSNSYWNASMTITVENEYPNITQSTTTNAQIGNQLIFYGSFGPNVNSAVIYFNGNNSICITGGSMASMLICNIAANFVGGLTNVTIVVDGFTSPPFFINYDTPQSICPQLTNNCSNHGTCKIDGQCQCNAGYYSNDCSIGYPVLSSGTYDKQDNKLISLFGNFGPFNQVNASVLVNSTLDCAITYKSQYNINCTLGSNPSAGLVSFQIQVDNLNGGAKDLLYIHLTNNGTNGGTTTSSSTTSGGGETPEEKCKRETSNCYGHGKCDINGICQCELNYQPLDNCLTKIINNTIQPNNTSPTPAFNIDGVTFLFEVVAITRDCSDTTIAVYNLNHTLGNTTIITSTISFSSKPRDIPFGSQVLHINPNSIKLSVNVTGWRYASILSTLRVIFKTTINNNQTIEFDCKDIPIDSLTFDQMSSSLQYLRVIKDNIQFTGRFIDYVLSDGREAFSRTYVINQTSVQGDDEQSNILLGIGMPQCQSCVLDPDFSPLLVDKSNDSGCDSQSNTWRIIVGVVVGGVALLAISAASVFFYRKKRILRRQEISMQNKLKQMRE</sequence>
<dbReference type="InterPro" id="IPR054484">
    <property type="entry name" value="ComC_SSD"/>
</dbReference>
<feature type="region of interest" description="Disordered" evidence="3">
    <location>
        <begin position="517"/>
        <end position="536"/>
    </location>
</feature>
<keyword evidence="4" id="KW-0812">Transmembrane</keyword>
<dbReference type="OrthoDB" id="527990at2759"/>
<proteinExistence type="predicted"/>
<evidence type="ECO:0000259" key="5">
    <source>
        <dbReference type="PROSITE" id="PS50026"/>
    </source>
</evidence>
<accession>F4Q856</accession>
<keyword evidence="4" id="KW-0472">Membrane</keyword>
<evidence type="ECO:0000256" key="4">
    <source>
        <dbReference type="SAM" id="Phobius"/>
    </source>
</evidence>
<dbReference type="InterPro" id="IPR013111">
    <property type="entry name" value="EGF_extracell"/>
</dbReference>
<dbReference type="AlphaFoldDB" id="F4Q856"/>
<comment type="caution">
    <text evidence="2">Lacks conserved residue(s) required for the propagation of feature annotation.</text>
</comment>
<evidence type="ECO:0000256" key="2">
    <source>
        <dbReference type="PROSITE-ProRule" id="PRU00076"/>
    </source>
</evidence>
<feature type="disulfide bond" evidence="2">
    <location>
        <begin position="413"/>
        <end position="422"/>
    </location>
</feature>
<reference evidence="7" key="1">
    <citation type="journal article" date="2011" name="Genome Res.">
        <title>Phylogeny-wide analysis of social amoeba genomes highlights ancient origins for complex intercellular communication.</title>
        <authorList>
            <person name="Heidel A.J."/>
            <person name="Lawal H.M."/>
            <person name="Felder M."/>
            <person name="Schilde C."/>
            <person name="Helps N.R."/>
            <person name="Tunggal B."/>
            <person name="Rivero F."/>
            <person name="John U."/>
            <person name="Schleicher M."/>
            <person name="Eichinger L."/>
            <person name="Platzer M."/>
            <person name="Noegel A.A."/>
            <person name="Schaap P."/>
            <person name="Gloeckner G."/>
        </authorList>
    </citation>
    <scope>NUCLEOTIDE SEQUENCE [LARGE SCALE GENOMIC DNA]</scope>
    <source>
        <strain evidence="7">SH3</strain>
    </source>
</reference>
<evidence type="ECO:0000256" key="1">
    <source>
        <dbReference type="ARBA" id="ARBA00023157"/>
    </source>
</evidence>
<feature type="domain" description="EGF-like" evidence="5">
    <location>
        <begin position="388"/>
        <end position="423"/>
    </location>
</feature>
<dbReference type="InterPro" id="IPR053331">
    <property type="entry name" value="EGF-like_comC"/>
</dbReference>
<dbReference type="EMBL" id="GL883025">
    <property type="protein sequence ID" value="EGG15956.1"/>
    <property type="molecule type" value="Genomic_DNA"/>
</dbReference>
<dbReference type="GeneID" id="14867945"/>
<dbReference type="PANTHER" id="PTHR24032">
    <property type="entry name" value="EGF-LIKE DOMAIN-CONTAINING PROTEIN-RELATED-RELATED"/>
    <property type="match status" value="1"/>
</dbReference>
<name>F4Q856_CACFS</name>
<feature type="transmembrane region" description="Helical" evidence="4">
    <location>
        <begin position="792"/>
        <end position="816"/>
    </location>
</feature>
<feature type="compositionally biased region" description="Low complexity" evidence="3">
    <location>
        <begin position="517"/>
        <end position="526"/>
    </location>
</feature>
<keyword evidence="4" id="KW-1133">Transmembrane helix</keyword>
<protein>
    <recommendedName>
        <fullName evidence="5">EGF-like domain-containing protein</fullName>
    </recommendedName>
</protein>
<dbReference type="PROSITE" id="PS01186">
    <property type="entry name" value="EGF_2"/>
    <property type="match status" value="1"/>
</dbReference>
<dbReference type="Proteomes" id="UP000007797">
    <property type="component" value="Unassembled WGS sequence"/>
</dbReference>
<dbReference type="Pfam" id="PF07974">
    <property type="entry name" value="EGF_2"/>
    <property type="match status" value="1"/>
</dbReference>
<dbReference type="PROSITE" id="PS50026">
    <property type="entry name" value="EGF_3"/>
    <property type="match status" value="1"/>
</dbReference>
<evidence type="ECO:0000256" key="3">
    <source>
        <dbReference type="SAM" id="MobiDB-lite"/>
    </source>
</evidence>
<dbReference type="InterPro" id="IPR000742">
    <property type="entry name" value="EGF"/>
</dbReference>
<evidence type="ECO:0000313" key="6">
    <source>
        <dbReference type="EMBL" id="EGG15956.1"/>
    </source>
</evidence>
<dbReference type="Gene3D" id="2.10.25.10">
    <property type="entry name" value="Laminin"/>
    <property type="match status" value="1"/>
</dbReference>
<dbReference type="KEGG" id="dfa:DFA_09627"/>
<keyword evidence="1 2" id="KW-1015">Disulfide bond</keyword>
<dbReference type="RefSeq" id="XP_004352281.1">
    <property type="nucleotide sequence ID" value="XM_004352229.1"/>
</dbReference>